<keyword evidence="2" id="KW-1185">Reference proteome</keyword>
<evidence type="ECO:0000313" key="2">
    <source>
        <dbReference type="Proteomes" id="UP001367508"/>
    </source>
</evidence>
<gene>
    <name evidence="1" type="ORF">VNO77_18681</name>
</gene>
<sequence>MVTLSGCDFAAGRGCLRCFVWFLASGKEYLKSSAFFSVRYSCGMPPASLPCGMCPSKPFSFLFFAQIIASYLGKFDFDEVSYQYHNIDHYTPHQELHFASFLGLSSKIRAFDDEHQEKRFYNLIFCLLVLQDVASFCLPPSIYVDAQRKKVYTFVFPSFLYAKFFHAISIFPKHAEEDTSAKLFSSVDPVFVVDVA</sequence>
<name>A0AAN9LL92_CANGL</name>
<dbReference type="Proteomes" id="UP001367508">
    <property type="component" value="Unassembled WGS sequence"/>
</dbReference>
<evidence type="ECO:0000313" key="1">
    <source>
        <dbReference type="EMBL" id="KAK7338082.1"/>
    </source>
</evidence>
<dbReference type="EMBL" id="JAYMYQ010000004">
    <property type="protein sequence ID" value="KAK7338082.1"/>
    <property type="molecule type" value="Genomic_DNA"/>
</dbReference>
<protein>
    <submittedName>
        <fullName evidence="1">Uncharacterized protein</fullName>
    </submittedName>
</protein>
<comment type="caution">
    <text evidence="1">The sequence shown here is derived from an EMBL/GenBank/DDBJ whole genome shotgun (WGS) entry which is preliminary data.</text>
</comment>
<organism evidence="1 2">
    <name type="scientific">Canavalia gladiata</name>
    <name type="common">Sword bean</name>
    <name type="synonym">Dolichos gladiatus</name>
    <dbReference type="NCBI Taxonomy" id="3824"/>
    <lineage>
        <taxon>Eukaryota</taxon>
        <taxon>Viridiplantae</taxon>
        <taxon>Streptophyta</taxon>
        <taxon>Embryophyta</taxon>
        <taxon>Tracheophyta</taxon>
        <taxon>Spermatophyta</taxon>
        <taxon>Magnoliopsida</taxon>
        <taxon>eudicotyledons</taxon>
        <taxon>Gunneridae</taxon>
        <taxon>Pentapetalae</taxon>
        <taxon>rosids</taxon>
        <taxon>fabids</taxon>
        <taxon>Fabales</taxon>
        <taxon>Fabaceae</taxon>
        <taxon>Papilionoideae</taxon>
        <taxon>50 kb inversion clade</taxon>
        <taxon>NPAAA clade</taxon>
        <taxon>indigoferoid/millettioid clade</taxon>
        <taxon>Phaseoleae</taxon>
        <taxon>Canavalia</taxon>
    </lineage>
</organism>
<reference evidence="1 2" key="1">
    <citation type="submission" date="2024-01" db="EMBL/GenBank/DDBJ databases">
        <title>The genomes of 5 underutilized Papilionoideae crops provide insights into root nodulation and disease resistanc.</title>
        <authorList>
            <person name="Jiang F."/>
        </authorList>
    </citation>
    <scope>NUCLEOTIDE SEQUENCE [LARGE SCALE GENOMIC DNA]</scope>
    <source>
        <strain evidence="1">LVBAO_FW01</strain>
        <tissue evidence="1">Leaves</tissue>
    </source>
</reference>
<accession>A0AAN9LL92</accession>
<dbReference type="AlphaFoldDB" id="A0AAN9LL92"/>
<proteinExistence type="predicted"/>